<evidence type="ECO:0000313" key="2">
    <source>
        <dbReference type="EMBL" id="GKU85874.1"/>
    </source>
</evidence>
<dbReference type="PANTHER" id="PTHR43866">
    <property type="entry name" value="MALONATE-SEMIALDEHYDE DEHYDROGENASE"/>
    <property type="match status" value="1"/>
</dbReference>
<comment type="caution">
    <text evidence="2">The sequence shown here is derived from an EMBL/GenBank/DDBJ whole genome shotgun (WGS) entry which is preliminary data.</text>
</comment>
<dbReference type="Gene3D" id="3.40.605.10">
    <property type="entry name" value="Aldehyde Dehydrogenase, Chain A, domain 1"/>
    <property type="match status" value="1"/>
</dbReference>
<dbReference type="InterPro" id="IPR016161">
    <property type="entry name" value="Ald_DH/histidinol_DH"/>
</dbReference>
<dbReference type="InterPro" id="IPR010061">
    <property type="entry name" value="MeMal-semiAld_DH"/>
</dbReference>
<feature type="domain" description="Aldehyde dehydrogenase" evidence="1">
    <location>
        <begin position="14"/>
        <end position="192"/>
    </location>
</feature>
<dbReference type="EMBL" id="BPVZ01000001">
    <property type="protein sequence ID" value="GKU85874.1"/>
    <property type="molecule type" value="Genomic_DNA"/>
</dbReference>
<dbReference type="Proteomes" id="UP001054252">
    <property type="component" value="Unassembled WGS sequence"/>
</dbReference>
<name>A0AAV5HJM0_9ROSI</name>
<dbReference type="GO" id="GO:0005739">
    <property type="term" value="C:mitochondrion"/>
    <property type="evidence" value="ECO:0007669"/>
    <property type="project" value="TreeGrafter"/>
</dbReference>
<dbReference type="InterPro" id="IPR015590">
    <property type="entry name" value="Aldehyde_DH_dom"/>
</dbReference>
<dbReference type="GO" id="GO:0004491">
    <property type="term" value="F:methylmalonate-semialdehyde dehydrogenase (acylating, NAD) activity"/>
    <property type="evidence" value="ECO:0007669"/>
    <property type="project" value="InterPro"/>
</dbReference>
<dbReference type="GO" id="GO:0006210">
    <property type="term" value="P:thymine catabolic process"/>
    <property type="evidence" value="ECO:0007669"/>
    <property type="project" value="TreeGrafter"/>
</dbReference>
<dbReference type="GO" id="GO:0006574">
    <property type="term" value="P:L-valine catabolic process"/>
    <property type="evidence" value="ECO:0007669"/>
    <property type="project" value="TreeGrafter"/>
</dbReference>
<evidence type="ECO:0000259" key="1">
    <source>
        <dbReference type="Pfam" id="PF00171"/>
    </source>
</evidence>
<dbReference type="SUPFAM" id="SSF53720">
    <property type="entry name" value="ALDH-like"/>
    <property type="match status" value="1"/>
</dbReference>
<protein>
    <recommendedName>
        <fullName evidence="1">Aldehyde dehydrogenase domain-containing protein</fullName>
    </recommendedName>
</protein>
<organism evidence="2 3">
    <name type="scientific">Rubroshorea leprosula</name>
    <dbReference type="NCBI Taxonomy" id="152421"/>
    <lineage>
        <taxon>Eukaryota</taxon>
        <taxon>Viridiplantae</taxon>
        <taxon>Streptophyta</taxon>
        <taxon>Embryophyta</taxon>
        <taxon>Tracheophyta</taxon>
        <taxon>Spermatophyta</taxon>
        <taxon>Magnoliopsida</taxon>
        <taxon>eudicotyledons</taxon>
        <taxon>Gunneridae</taxon>
        <taxon>Pentapetalae</taxon>
        <taxon>rosids</taxon>
        <taxon>malvids</taxon>
        <taxon>Malvales</taxon>
        <taxon>Dipterocarpaceae</taxon>
        <taxon>Rubroshorea</taxon>
    </lineage>
</organism>
<dbReference type="AlphaFoldDB" id="A0AAV5HJM0"/>
<accession>A0AAV5HJM0</accession>
<dbReference type="PANTHER" id="PTHR43866:SF6">
    <property type="entry name" value="METHYLMALONATE-SEMIALDEHYDE DEHYDROGENASE (COA ACYLATING)"/>
    <property type="match status" value="1"/>
</dbReference>
<dbReference type="Pfam" id="PF00171">
    <property type="entry name" value="Aldedh"/>
    <property type="match status" value="1"/>
</dbReference>
<reference evidence="2 3" key="1">
    <citation type="journal article" date="2021" name="Commun. Biol.">
        <title>The genome of Shorea leprosula (Dipterocarpaceae) highlights the ecological relevance of drought in aseasonal tropical rainforests.</title>
        <authorList>
            <person name="Ng K.K.S."/>
            <person name="Kobayashi M.J."/>
            <person name="Fawcett J.A."/>
            <person name="Hatakeyama M."/>
            <person name="Paape T."/>
            <person name="Ng C.H."/>
            <person name="Ang C.C."/>
            <person name="Tnah L.H."/>
            <person name="Lee C.T."/>
            <person name="Nishiyama T."/>
            <person name="Sese J."/>
            <person name="O'Brien M.J."/>
            <person name="Copetti D."/>
            <person name="Mohd Noor M.I."/>
            <person name="Ong R.C."/>
            <person name="Putra M."/>
            <person name="Sireger I.Z."/>
            <person name="Indrioko S."/>
            <person name="Kosugi Y."/>
            <person name="Izuno A."/>
            <person name="Isagi Y."/>
            <person name="Lee S.L."/>
            <person name="Shimizu K.K."/>
        </authorList>
    </citation>
    <scope>NUCLEOTIDE SEQUENCE [LARGE SCALE GENOMIC DNA]</scope>
    <source>
        <strain evidence="2">214</strain>
    </source>
</reference>
<proteinExistence type="predicted"/>
<dbReference type="InterPro" id="IPR016163">
    <property type="entry name" value="Ald_DH_C"/>
</dbReference>
<dbReference type="FunFam" id="3.40.309.10:FF:000002">
    <property type="entry name" value="Methylmalonate-semialdehyde dehydrogenase (Acylating)"/>
    <property type="match status" value="1"/>
</dbReference>
<dbReference type="InterPro" id="IPR016162">
    <property type="entry name" value="Ald_DH_N"/>
</dbReference>
<evidence type="ECO:0000313" key="3">
    <source>
        <dbReference type="Proteomes" id="UP001054252"/>
    </source>
</evidence>
<dbReference type="Gene3D" id="3.40.309.10">
    <property type="entry name" value="Aldehyde Dehydrogenase, Chain A, domain 2"/>
    <property type="match status" value="1"/>
</dbReference>
<keyword evidence="3" id="KW-1185">Reference proteome</keyword>
<sequence>MFEELFVLIFAREDKLVDHVKALKVNAGTEPDTDLGPLISKQAKERTCRLIQSSIDSGAKLLLDGRNFVVEGYEQGNFIGPTILSDVTTNMDCYKEESFGPVLLCMQVDSIEEAIDIVNKNKYGNGASIFTTSGVAARKFQTEIEVGQVGINVPTSVPLPFSSFTSSKPCFAGDLNFDGKAGIQFYTQIKTVTQQWKDLASCEVASVEMLSS</sequence>
<gene>
    <name evidence="2" type="ORF">SLEP1_g486</name>
</gene>